<organism evidence="1 2">
    <name type="scientific">Sphingomonas zeae</name>
    <dbReference type="NCBI Taxonomy" id="1646122"/>
    <lineage>
        <taxon>Bacteria</taxon>
        <taxon>Pseudomonadati</taxon>
        <taxon>Pseudomonadota</taxon>
        <taxon>Alphaproteobacteria</taxon>
        <taxon>Sphingomonadales</taxon>
        <taxon>Sphingomonadaceae</taxon>
        <taxon>Sphingomonas</taxon>
    </lineage>
</organism>
<accession>A0A7Y6B591</accession>
<dbReference type="Proteomes" id="UP000536441">
    <property type="component" value="Unassembled WGS sequence"/>
</dbReference>
<proteinExistence type="predicted"/>
<reference evidence="1 2" key="1">
    <citation type="submission" date="2020-05" db="EMBL/GenBank/DDBJ databases">
        <title>Genome Sequencing of Type Strains.</title>
        <authorList>
            <person name="Lemaire J.F."/>
            <person name="Inderbitzin P."/>
            <person name="Gregorio O.A."/>
            <person name="Collins S.B."/>
            <person name="Wespe N."/>
            <person name="Knight-Connoni V."/>
        </authorList>
    </citation>
    <scope>NUCLEOTIDE SEQUENCE [LARGE SCALE GENOMIC DNA]</scope>
    <source>
        <strain evidence="1 2">DSM 100049</strain>
    </source>
</reference>
<evidence type="ECO:0000313" key="2">
    <source>
        <dbReference type="Proteomes" id="UP000536441"/>
    </source>
</evidence>
<keyword evidence="2" id="KW-1185">Reference proteome</keyword>
<name>A0A7Y6B591_9SPHN</name>
<dbReference type="AlphaFoldDB" id="A0A7Y6B591"/>
<sequence length="94" mass="10112">MAAPRYRAAEAALLIVEPLDVFTAVFHRPSGVTHLLNEPAPQILEALGNEPLEMEALLAWLAERYDLGDADGSGTALLCARLDELEAAGLVERT</sequence>
<gene>
    <name evidence="1" type="ORF">HP438_11910</name>
</gene>
<dbReference type="EMBL" id="JABMCH010000064">
    <property type="protein sequence ID" value="NUU47680.1"/>
    <property type="molecule type" value="Genomic_DNA"/>
</dbReference>
<protein>
    <submittedName>
        <fullName evidence="1">HPr-rel-A system PqqD family peptide chaperone</fullName>
    </submittedName>
</protein>
<evidence type="ECO:0000313" key="1">
    <source>
        <dbReference type="EMBL" id="NUU47680.1"/>
    </source>
</evidence>
<comment type="caution">
    <text evidence="1">The sequence shown here is derived from an EMBL/GenBank/DDBJ whole genome shotgun (WGS) entry which is preliminary data.</text>
</comment>
<dbReference type="RefSeq" id="WP_175312255.1">
    <property type="nucleotide sequence ID" value="NZ_CBCRYR010000001.1"/>
</dbReference>
<dbReference type="InterPro" id="IPR027599">
    <property type="entry name" value="PqqD-rel_X"/>
</dbReference>
<dbReference type="NCBIfam" id="TIGR04353">
    <property type="entry name" value="PqqD_rel_X"/>
    <property type="match status" value="1"/>
</dbReference>